<dbReference type="SMART" id="SM00530">
    <property type="entry name" value="HTH_XRE"/>
    <property type="match status" value="1"/>
</dbReference>
<dbReference type="STRING" id="1529.SAMN04487885_11177"/>
<evidence type="ECO:0000313" key="5">
    <source>
        <dbReference type="Proteomes" id="UP000182135"/>
    </source>
</evidence>
<dbReference type="RefSeq" id="WP_027638441.1">
    <property type="nucleotide sequence ID" value="NZ_BAAACD010000016.1"/>
</dbReference>
<dbReference type="AlphaFoldDB" id="A0A1I2LX20"/>
<evidence type="ECO:0000256" key="1">
    <source>
        <dbReference type="ARBA" id="ARBA00023125"/>
    </source>
</evidence>
<dbReference type="PANTHER" id="PTHR46558:SF3">
    <property type="entry name" value="TRANSCRIPTIONAL REGULATOR"/>
    <property type="match status" value="1"/>
</dbReference>
<sequence>MSRVGDKIKRAREDNKMTQKQLAKKLGVSESFINEVELGRKIINEKMITKVSKILNKNINDIGMSVEEEAGSTKESPAMYNKNFKTAPKEEVKDIWNKAFGDVMRNVPVYDYTLKNLKGYREMAVHSNKIEGFNQDKVFFLEIADEDMAGYRIQKGDIAFCASIKEIENNSICFVEYKGMRAVRAIKKLDNTKVLLLNNSRGDVRTETLNIKDIIPLGKLLKLEIILKG</sequence>
<evidence type="ECO:0000313" key="3">
    <source>
        <dbReference type="EMBL" id="PWL52264.1"/>
    </source>
</evidence>
<dbReference type="EMBL" id="FOOE01000011">
    <property type="protein sequence ID" value="SFF81541.1"/>
    <property type="molecule type" value="Genomic_DNA"/>
</dbReference>
<dbReference type="PANTHER" id="PTHR46558">
    <property type="entry name" value="TRACRIPTIONAL REGULATORY PROTEIN-RELATED-RELATED"/>
    <property type="match status" value="1"/>
</dbReference>
<proteinExistence type="predicted"/>
<dbReference type="Gene3D" id="1.10.260.40">
    <property type="entry name" value="lambda repressor-like DNA-binding domains"/>
    <property type="match status" value="1"/>
</dbReference>
<dbReference type="Proteomes" id="UP000246114">
    <property type="component" value="Unassembled WGS sequence"/>
</dbReference>
<name>A0A1I2LX20_9CLOT</name>
<reference evidence="3 6" key="2">
    <citation type="submission" date="2018-03" db="EMBL/GenBank/DDBJ databases">
        <title>The uncultured portion of the human microbiome is neutrally assembled.</title>
        <authorList>
            <person name="Jeraldo P."/>
            <person name="Boardman L."/>
            <person name="White B.A."/>
            <person name="Nelson H."/>
            <person name="Goldenfeld N."/>
            <person name="Chia N."/>
        </authorList>
    </citation>
    <scope>NUCLEOTIDE SEQUENCE [LARGE SCALE GENOMIC DNA]</scope>
    <source>
        <strain evidence="3">CIM:MAG 903</strain>
    </source>
</reference>
<dbReference type="Gene3D" id="2.10.109.10">
    <property type="entry name" value="Umud Fragment, subunit A"/>
    <property type="match status" value="1"/>
</dbReference>
<keyword evidence="5" id="KW-1185">Reference proteome</keyword>
<dbReference type="Pfam" id="PF00717">
    <property type="entry name" value="Peptidase_S24"/>
    <property type="match status" value="1"/>
</dbReference>
<reference evidence="4 5" key="1">
    <citation type="submission" date="2016-10" db="EMBL/GenBank/DDBJ databases">
        <authorList>
            <person name="de Groot N.N."/>
        </authorList>
    </citation>
    <scope>NUCLEOTIDE SEQUENCE [LARGE SCALE GENOMIC DNA]</scope>
    <source>
        <strain evidence="4 5">NLAE-zl-G419</strain>
    </source>
</reference>
<evidence type="ECO:0000313" key="6">
    <source>
        <dbReference type="Proteomes" id="UP000246114"/>
    </source>
</evidence>
<keyword evidence="1" id="KW-0238">DNA-binding</keyword>
<dbReference type="eggNOG" id="COG1813">
    <property type="taxonomic scope" value="Bacteria"/>
</dbReference>
<dbReference type="PROSITE" id="PS50943">
    <property type="entry name" value="HTH_CROC1"/>
    <property type="match status" value="1"/>
</dbReference>
<dbReference type="InterPro" id="IPR010982">
    <property type="entry name" value="Lambda_DNA-bd_dom_sf"/>
</dbReference>
<dbReference type="OrthoDB" id="14949at2"/>
<gene>
    <name evidence="3" type="ORF">DBY38_11880</name>
    <name evidence="4" type="ORF">SAMN04487885_11177</name>
</gene>
<dbReference type="Proteomes" id="UP000182135">
    <property type="component" value="Unassembled WGS sequence"/>
</dbReference>
<dbReference type="CDD" id="cd00093">
    <property type="entry name" value="HTH_XRE"/>
    <property type="match status" value="1"/>
</dbReference>
<dbReference type="Pfam" id="PF01381">
    <property type="entry name" value="HTH_3"/>
    <property type="match status" value="1"/>
</dbReference>
<evidence type="ECO:0000259" key="2">
    <source>
        <dbReference type="PROSITE" id="PS50943"/>
    </source>
</evidence>
<dbReference type="InterPro" id="IPR015927">
    <property type="entry name" value="Peptidase_S24_S26A/B/C"/>
</dbReference>
<dbReference type="GO" id="GO:0003677">
    <property type="term" value="F:DNA binding"/>
    <property type="evidence" value="ECO:0007669"/>
    <property type="project" value="UniProtKB-KW"/>
</dbReference>
<dbReference type="SUPFAM" id="SSF47413">
    <property type="entry name" value="lambda repressor-like DNA-binding domains"/>
    <property type="match status" value="1"/>
</dbReference>
<protein>
    <submittedName>
        <fullName evidence="4">Helix-turn-helix</fullName>
    </submittedName>
    <submittedName>
        <fullName evidence="3">XRE family transcriptional regulator</fullName>
    </submittedName>
</protein>
<accession>A0A1I2LX20</accession>
<dbReference type="InterPro" id="IPR036286">
    <property type="entry name" value="LexA/Signal_pep-like_sf"/>
</dbReference>
<feature type="domain" description="HTH cro/C1-type" evidence="2">
    <location>
        <begin position="8"/>
        <end position="62"/>
    </location>
</feature>
<dbReference type="GeneID" id="90546362"/>
<dbReference type="EMBL" id="QAMZ01000051">
    <property type="protein sequence ID" value="PWL52264.1"/>
    <property type="molecule type" value="Genomic_DNA"/>
</dbReference>
<dbReference type="InterPro" id="IPR001387">
    <property type="entry name" value="Cro/C1-type_HTH"/>
</dbReference>
<dbReference type="SUPFAM" id="SSF51306">
    <property type="entry name" value="LexA/Signal peptidase"/>
    <property type="match status" value="1"/>
</dbReference>
<organism evidence="4 5">
    <name type="scientific">Clostridium cadaveris</name>
    <dbReference type="NCBI Taxonomy" id="1529"/>
    <lineage>
        <taxon>Bacteria</taxon>
        <taxon>Bacillati</taxon>
        <taxon>Bacillota</taxon>
        <taxon>Clostridia</taxon>
        <taxon>Eubacteriales</taxon>
        <taxon>Clostridiaceae</taxon>
        <taxon>Clostridium</taxon>
    </lineage>
</organism>
<evidence type="ECO:0000313" key="4">
    <source>
        <dbReference type="EMBL" id="SFF81541.1"/>
    </source>
</evidence>